<dbReference type="OrthoDB" id="2556847at2759"/>
<evidence type="ECO:0000259" key="2">
    <source>
        <dbReference type="Pfam" id="PF15249"/>
    </source>
</evidence>
<dbReference type="Proteomes" id="UP000027195">
    <property type="component" value="Unassembled WGS sequence"/>
</dbReference>
<sequence length="404" mass="42784">MSAQPASSILASSRPISSQNGAPSSAGSKLSGAADMQNKDPATKRRRTEEEDALRDATASRVKAALAADHYSVLYPDTQTPFRDAADVVNRLLPYHVFQHPAEELDFSASGGSSCKGKEREPGIVREVEETTFALECFQRRQALQDRFREIRTREAQRSSPIEQIYFLTTNILETERVANSQLSAELRNLRAEHEKIERQKRLTAAAAARPAPPPPITTNPYSNPALLSSSHPGAPRQPASTSVFRPYHHPYAYSYSSTPSTPYASTPATPYASTPTTPYASIAPTPTSSSFPLSPNVPSASSTAPVAPIPIQIPASALSALHAIGITPVHAPPPNAPPLNPPPTAMLLGSTADGRMLNLTINLAALAMNQMNGLATILNGVVSNPDAPQPIAPVAPSGAAGGK</sequence>
<dbReference type="InterPro" id="IPR052438">
    <property type="entry name" value="Chromatin_remod/trans_coact"/>
</dbReference>
<dbReference type="Pfam" id="PF15249">
    <property type="entry name" value="GLTSCR1"/>
    <property type="match status" value="1"/>
</dbReference>
<dbReference type="EMBL" id="KL198045">
    <property type="protein sequence ID" value="KDQ13189.1"/>
    <property type="molecule type" value="Genomic_DNA"/>
</dbReference>
<feature type="compositionally biased region" description="Polar residues" evidence="1">
    <location>
        <begin position="19"/>
        <end position="28"/>
    </location>
</feature>
<feature type="region of interest" description="Disordered" evidence="1">
    <location>
        <begin position="203"/>
        <end position="244"/>
    </location>
</feature>
<organism evidence="3 4">
    <name type="scientific">Botryobasidium botryosum (strain FD-172 SS1)</name>
    <dbReference type="NCBI Taxonomy" id="930990"/>
    <lineage>
        <taxon>Eukaryota</taxon>
        <taxon>Fungi</taxon>
        <taxon>Dikarya</taxon>
        <taxon>Basidiomycota</taxon>
        <taxon>Agaricomycotina</taxon>
        <taxon>Agaricomycetes</taxon>
        <taxon>Cantharellales</taxon>
        <taxon>Botryobasidiaceae</taxon>
        <taxon>Botryobasidium</taxon>
    </lineage>
</organism>
<feature type="compositionally biased region" description="Low complexity" evidence="1">
    <location>
        <begin position="1"/>
        <end position="18"/>
    </location>
</feature>
<dbReference type="InParanoid" id="A0A067MC90"/>
<feature type="region of interest" description="Disordered" evidence="1">
    <location>
        <begin position="1"/>
        <end position="56"/>
    </location>
</feature>
<dbReference type="STRING" id="930990.A0A067MC90"/>
<reference evidence="4" key="1">
    <citation type="journal article" date="2014" name="Proc. Natl. Acad. Sci. U.S.A.">
        <title>Extensive sampling of basidiomycete genomes demonstrates inadequacy of the white-rot/brown-rot paradigm for wood decay fungi.</title>
        <authorList>
            <person name="Riley R."/>
            <person name="Salamov A.A."/>
            <person name="Brown D.W."/>
            <person name="Nagy L.G."/>
            <person name="Floudas D."/>
            <person name="Held B.W."/>
            <person name="Levasseur A."/>
            <person name="Lombard V."/>
            <person name="Morin E."/>
            <person name="Otillar R."/>
            <person name="Lindquist E.A."/>
            <person name="Sun H."/>
            <person name="LaButti K.M."/>
            <person name="Schmutz J."/>
            <person name="Jabbour D."/>
            <person name="Luo H."/>
            <person name="Baker S.E."/>
            <person name="Pisabarro A.G."/>
            <person name="Walton J.D."/>
            <person name="Blanchette R.A."/>
            <person name="Henrissat B."/>
            <person name="Martin F."/>
            <person name="Cullen D."/>
            <person name="Hibbett D.S."/>
            <person name="Grigoriev I.V."/>
        </authorList>
    </citation>
    <scope>NUCLEOTIDE SEQUENCE [LARGE SCALE GENOMIC DNA]</scope>
    <source>
        <strain evidence="4">FD-172 SS1</strain>
    </source>
</reference>
<keyword evidence="4" id="KW-1185">Reference proteome</keyword>
<feature type="compositionally biased region" description="Polar residues" evidence="1">
    <location>
        <begin position="219"/>
        <end position="232"/>
    </location>
</feature>
<dbReference type="HOGENOM" id="CLU_038167_0_0_1"/>
<feature type="domain" description="GLTSCR protein conserved" evidence="2">
    <location>
        <begin position="69"/>
        <end position="183"/>
    </location>
</feature>
<dbReference type="AlphaFoldDB" id="A0A067MC90"/>
<proteinExistence type="predicted"/>
<dbReference type="GO" id="GO:0016514">
    <property type="term" value="C:SWI/SNF complex"/>
    <property type="evidence" value="ECO:0007669"/>
    <property type="project" value="TreeGrafter"/>
</dbReference>
<gene>
    <name evidence="3" type="ORF">BOTBODRAFT_33802</name>
</gene>
<evidence type="ECO:0000256" key="1">
    <source>
        <dbReference type="SAM" id="MobiDB-lite"/>
    </source>
</evidence>
<dbReference type="PANTHER" id="PTHR15572">
    <property type="entry name" value="GLIOMA TUMOR SUPPRESSOR CANDIDATE REGION GENE 1"/>
    <property type="match status" value="1"/>
</dbReference>
<evidence type="ECO:0000313" key="4">
    <source>
        <dbReference type="Proteomes" id="UP000027195"/>
    </source>
</evidence>
<dbReference type="PANTHER" id="PTHR15572:SF0">
    <property type="entry name" value="GLUTAMINE-RICH PROTEIN-RELATED"/>
    <property type="match status" value="1"/>
</dbReference>
<feature type="compositionally biased region" description="Basic and acidic residues" evidence="1">
    <location>
        <begin position="37"/>
        <end position="49"/>
    </location>
</feature>
<evidence type="ECO:0000313" key="3">
    <source>
        <dbReference type="EMBL" id="KDQ13189.1"/>
    </source>
</evidence>
<protein>
    <recommendedName>
        <fullName evidence="2">GLTSCR protein conserved domain-containing protein</fullName>
    </recommendedName>
</protein>
<accession>A0A067MC90</accession>
<name>A0A067MC90_BOTB1</name>
<dbReference type="InterPro" id="IPR015671">
    <property type="entry name" value="GSCR1_dom"/>
</dbReference>
<dbReference type="GO" id="GO:0045893">
    <property type="term" value="P:positive regulation of DNA-templated transcription"/>
    <property type="evidence" value="ECO:0007669"/>
    <property type="project" value="TreeGrafter"/>
</dbReference>